<dbReference type="PANTHER" id="PTHR30086:SF20">
    <property type="entry name" value="ARGININE EXPORTER PROTEIN ARGO-RELATED"/>
    <property type="match status" value="1"/>
</dbReference>
<evidence type="ECO:0000313" key="7">
    <source>
        <dbReference type="EMBL" id="EXL09190.1"/>
    </source>
</evidence>
<organism evidence="7 9">
    <name type="scientific">Aquamicrobium defluvii</name>
    <dbReference type="NCBI Taxonomy" id="69279"/>
    <lineage>
        <taxon>Bacteria</taxon>
        <taxon>Pseudomonadati</taxon>
        <taxon>Pseudomonadota</taxon>
        <taxon>Alphaproteobacteria</taxon>
        <taxon>Hyphomicrobiales</taxon>
        <taxon>Phyllobacteriaceae</taxon>
        <taxon>Aquamicrobium</taxon>
    </lineage>
</organism>
<dbReference type="GO" id="GO:0033228">
    <property type="term" value="P:cysteine export across plasma membrane"/>
    <property type="evidence" value="ECO:0007669"/>
    <property type="project" value="TreeGrafter"/>
</dbReference>
<protein>
    <submittedName>
        <fullName evidence="7">Lysine exporter protein LYSE/YGGA</fullName>
    </submittedName>
    <submittedName>
        <fullName evidence="8">Threonine/homoserine/homoserine lactone efflux protein</fullName>
    </submittedName>
</protein>
<gene>
    <name evidence="7" type="ORF">BG36_23230</name>
    <name evidence="8" type="ORF">DES43_102166</name>
</gene>
<feature type="transmembrane region" description="Helical" evidence="6">
    <location>
        <begin position="105"/>
        <end position="126"/>
    </location>
</feature>
<feature type="transmembrane region" description="Helical" evidence="6">
    <location>
        <begin position="164"/>
        <end position="185"/>
    </location>
</feature>
<dbReference type="RefSeq" id="WP_035025212.1">
    <property type="nucleotide sequence ID" value="NZ_KK073882.1"/>
</dbReference>
<reference evidence="8 10" key="2">
    <citation type="submission" date="2019-03" db="EMBL/GenBank/DDBJ databases">
        <title>Genomic Encyclopedia of Type Strains, Phase IV (KMG-IV): sequencing the most valuable type-strain genomes for metagenomic binning, comparative biology and taxonomic classification.</title>
        <authorList>
            <person name="Goeker M."/>
        </authorList>
    </citation>
    <scope>NUCLEOTIDE SEQUENCE [LARGE SCALE GENOMIC DNA]</scope>
    <source>
        <strain evidence="8 10">DSM 11603</strain>
    </source>
</reference>
<evidence type="ECO:0000313" key="8">
    <source>
        <dbReference type="EMBL" id="TDR37619.1"/>
    </source>
</evidence>
<proteinExistence type="predicted"/>
<keyword evidence="10" id="KW-1185">Reference proteome</keyword>
<dbReference type="GO" id="GO:0015171">
    <property type="term" value="F:amino acid transmembrane transporter activity"/>
    <property type="evidence" value="ECO:0007669"/>
    <property type="project" value="TreeGrafter"/>
</dbReference>
<dbReference type="Proteomes" id="UP000294958">
    <property type="component" value="Unassembled WGS sequence"/>
</dbReference>
<evidence type="ECO:0000256" key="4">
    <source>
        <dbReference type="ARBA" id="ARBA00022989"/>
    </source>
</evidence>
<dbReference type="AlphaFoldDB" id="A0A011VL74"/>
<keyword evidence="4 6" id="KW-1133">Transmembrane helix</keyword>
<dbReference type="InterPro" id="IPR001123">
    <property type="entry name" value="LeuE-type"/>
</dbReference>
<dbReference type="GO" id="GO:0005886">
    <property type="term" value="C:plasma membrane"/>
    <property type="evidence" value="ECO:0007669"/>
    <property type="project" value="UniProtKB-SubCell"/>
</dbReference>
<evidence type="ECO:0000256" key="2">
    <source>
        <dbReference type="ARBA" id="ARBA00022475"/>
    </source>
</evidence>
<sequence length="186" mass="19358">MSLASFILAVAFILLTPGPTNTILAASGAAMGWRSAMLLPLAEAAGYLLAVTFYVVLADAVGNSPAAMQAMKAVAAVWLLFSAWKLWRQKMQSPACGRTVALRRVFLTTLLNPKAMLVGAVLLPGMEVELRTQATGAFIALSLAAGALWTLFGSSLPGRMKPYAYRIAAIVVGLFSLVAASGAIAG</sequence>
<keyword evidence="5 6" id="KW-0472">Membrane</keyword>
<evidence type="ECO:0000256" key="6">
    <source>
        <dbReference type="SAM" id="Phobius"/>
    </source>
</evidence>
<dbReference type="PATRIC" id="fig|69279.3.peg.1569"/>
<dbReference type="HOGENOM" id="CLU_095995_1_0_5"/>
<dbReference type="eggNOG" id="COG1280">
    <property type="taxonomic scope" value="Bacteria"/>
</dbReference>
<accession>A0A011VL74</accession>
<dbReference type="EMBL" id="JENY01000008">
    <property type="protein sequence ID" value="EXL09190.1"/>
    <property type="molecule type" value="Genomic_DNA"/>
</dbReference>
<evidence type="ECO:0000256" key="1">
    <source>
        <dbReference type="ARBA" id="ARBA00004651"/>
    </source>
</evidence>
<comment type="caution">
    <text evidence="7">The sequence shown here is derived from an EMBL/GenBank/DDBJ whole genome shotgun (WGS) entry which is preliminary data.</text>
</comment>
<feature type="transmembrane region" description="Helical" evidence="6">
    <location>
        <begin position="66"/>
        <end position="84"/>
    </location>
</feature>
<dbReference type="STRING" id="69279.BG36_23230"/>
<keyword evidence="2" id="KW-1003">Cell membrane</keyword>
<dbReference type="PANTHER" id="PTHR30086">
    <property type="entry name" value="ARGININE EXPORTER PROTEIN ARGO"/>
    <property type="match status" value="1"/>
</dbReference>
<name>A0A011VL74_9HYPH</name>
<comment type="subcellular location">
    <subcellularLocation>
        <location evidence="1">Cell membrane</location>
        <topology evidence="1">Multi-pass membrane protein</topology>
    </subcellularLocation>
</comment>
<dbReference type="OrthoDB" id="6710777at2"/>
<dbReference type="Pfam" id="PF01810">
    <property type="entry name" value="LysE"/>
    <property type="match status" value="1"/>
</dbReference>
<evidence type="ECO:0000256" key="5">
    <source>
        <dbReference type="ARBA" id="ARBA00023136"/>
    </source>
</evidence>
<reference evidence="7 9" key="1">
    <citation type="submission" date="2014-02" db="EMBL/GenBank/DDBJ databases">
        <title>Aquamicrobium defluvii Genome sequencing.</title>
        <authorList>
            <person name="Wang X."/>
        </authorList>
    </citation>
    <scope>NUCLEOTIDE SEQUENCE [LARGE SCALE GENOMIC DNA]</scope>
    <source>
        <strain evidence="7 9">W13Z1</strain>
    </source>
</reference>
<feature type="transmembrane region" description="Helical" evidence="6">
    <location>
        <begin position="132"/>
        <end position="152"/>
    </location>
</feature>
<evidence type="ECO:0000313" key="10">
    <source>
        <dbReference type="Proteomes" id="UP000294958"/>
    </source>
</evidence>
<keyword evidence="3 6" id="KW-0812">Transmembrane</keyword>
<dbReference type="Proteomes" id="UP000019849">
    <property type="component" value="Unassembled WGS sequence"/>
</dbReference>
<evidence type="ECO:0000313" key="9">
    <source>
        <dbReference type="Proteomes" id="UP000019849"/>
    </source>
</evidence>
<dbReference type="EMBL" id="SNZF01000002">
    <property type="protein sequence ID" value="TDR37619.1"/>
    <property type="molecule type" value="Genomic_DNA"/>
</dbReference>
<evidence type="ECO:0000256" key="3">
    <source>
        <dbReference type="ARBA" id="ARBA00022692"/>
    </source>
</evidence>